<name>A0AC35G0R1_9BILA</name>
<sequence length="141" mass="16035">MSNSTTPSPSSVSNGPAYHIFLYAAPVILAFSVSICCLRLFLTYILRSHRRRHNSMPMNFDFDTEQPSSLSLAFSRSPFFEYFRRAQPPPSYDDSAKHMRQQQQQNQNTNENENNENVIFEAPPIDSNAPPGYTDSRANPV</sequence>
<accession>A0AC35G0R1</accession>
<dbReference type="WBParaSite" id="PS1159_v2.g22964.t1">
    <property type="protein sequence ID" value="PS1159_v2.g22964.t1"/>
    <property type="gene ID" value="PS1159_v2.g22964"/>
</dbReference>
<organism evidence="1 2">
    <name type="scientific">Panagrolaimus sp. PS1159</name>
    <dbReference type="NCBI Taxonomy" id="55785"/>
    <lineage>
        <taxon>Eukaryota</taxon>
        <taxon>Metazoa</taxon>
        <taxon>Ecdysozoa</taxon>
        <taxon>Nematoda</taxon>
        <taxon>Chromadorea</taxon>
        <taxon>Rhabditida</taxon>
        <taxon>Tylenchina</taxon>
        <taxon>Panagrolaimomorpha</taxon>
        <taxon>Panagrolaimoidea</taxon>
        <taxon>Panagrolaimidae</taxon>
        <taxon>Panagrolaimus</taxon>
    </lineage>
</organism>
<protein>
    <submittedName>
        <fullName evidence="2">Uncharacterized protein</fullName>
    </submittedName>
</protein>
<evidence type="ECO:0000313" key="1">
    <source>
        <dbReference type="Proteomes" id="UP000887580"/>
    </source>
</evidence>
<proteinExistence type="predicted"/>
<evidence type="ECO:0000313" key="2">
    <source>
        <dbReference type="WBParaSite" id="PS1159_v2.g22964.t1"/>
    </source>
</evidence>
<dbReference type="Proteomes" id="UP000887580">
    <property type="component" value="Unplaced"/>
</dbReference>
<reference evidence="2" key="1">
    <citation type="submission" date="2022-11" db="UniProtKB">
        <authorList>
            <consortium name="WormBaseParasite"/>
        </authorList>
    </citation>
    <scope>IDENTIFICATION</scope>
</reference>